<dbReference type="EC" id="3.4.-.-" evidence="3"/>
<evidence type="ECO:0000256" key="1">
    <source>
        <dbReference type="SAM" id="Phobius"/>
    </source>
</evidence>
<keyword evidence="1" id="KW-1133">Transmembrane helix</keyword>
<feature type="transmembrane region" description="Helical" evidence="1">
    <location>
        <begin position="142"/>
        <end position="168"/>
    </location>
</feature>
<protein>
    <submittedName>
        <fullName evidence="3">CPBP family intramembrane glutamic endopeptidase</fullName>
        <ecNumber evidence="3">3.4.-.-</ecNumber>
    </submittedName>
</protein>
<sequence>MISRKYVYLLFLMIHLGFFISFTEKKWFWFFFPVLYLLLISIAMKAGMPRKLSSKELAAGTLSGLILYGIFAFGHWVLLFLPFPIEGYVHGLYESIGPREGWQHGLLLLVIAGEELFWRLFVQKRLLGGGDMTKRILRATALYTSVHLYSFNPLLIMAAITGGIYWGWLHEKTNNIYVSIVSHLVFDLFLLYILPFE</sequence>
<keyword evidence="4" id="KW-1185">Reference proteome</keyword>
<feature type="transmembrane region" description="Helical" evidence="1">
    <location>
        <begin position="174"/>
        <end position="194"/>
    </location>
</feature>
<keyword evidence="1" id="KW-0812">Transmembrane</keyword>
<dbReference type="GO" id="GO:0016787">
    <property type="term" value="F:hydrolase activity"/>
    <property type="evidence" value="ECO:0007669"/>
    <property type="project" value="UniProtKB-KW"/>
</dbReference>
<evidence type="ECO:0000259" key="2">
    <source>
        <dbReference type="Pfam" id="PF02517"/>
    </source>
</evidence>
<accession>A0ABV8B4Z8</accession>
<name>A0ABV8B4Z8_9BACI</name>
<evidence type="ECO:0000313" key="4">
    <source>
        <dbReference type="Proteomes" id="UP001595752"/>
    </source>
</evidence>
<dbReference type="Pfam" id="PF02517">
    <property type="entry name" value="Rce1-like"/>
    <property type="match status" value="1"/>
</dbReference>
<feature type="domain" description="CAAX prenyl protease 2/Lysostaphin resistance protein A-like" evidence="2">
    <location>
        <begin position="106"/>
        <end position="189"/>
    </location>
</feature>
<keyword evidence="1" id="KW-0472">Membrane</keyword>
<dbReference type="Proteomes" id="UP001595752">
    <property type="component" value="Unassembled WGS sequence"/>
</dbReference>
<feature type="transmembrane region" description="Helical" evidence="1">
    <location>
        <begin position="58"/>
        <end position="81"/>
    </location>
</feature>
<comment type="caution">
    <text evidence="3">The sequence shown here is derived from an EMBL/GenBank/DDBJ whole genome shotgun (WGS) entry which is preliminary data.</text>
</comment>
<reference evidence="4" key="1">
    <citation type="journal article" date="2019" name="Int. J. Syst. Evol. Microbiol.">
        <title>The Global Catalogue of Microorganisms (GCM) 10K type strain sequencing project: providing services to taxonomists for standard genome sequencing and annotation.</title>
        <authorList>
            <consortium name="The Broad Institute Genomics Platform"/>
            <consortium name="The Broad Institute Genome Sequencing Center for Infectious Disease"/>
            <person name="Wu L."/>
            <person name="Ma J."/>
        </authorList>
    </citation>
    <scope>NUCLEOTIDE SEQUENCE [LARGE SCALE GENOMIC DNA]</scope>
    <source>
        <strain evidence="4">CCUG 61889</strain>
    </source>
</reference>
<evidence type="ECO:0000313" key="3">
    <source>
        <dbReference type="EMBL" id="MFC3884385.1"/>
    </source>
</evidence>
<dbReference type="RefSeq" id="WP_377915780.1">
    <property type="nucleotide sequence ID" value="NZ_JBHRZT010000052.1"/>
</dbReference>
<dbReference type="InterPro" id="IPR003675">
    <property type="entry name" value="Rce1/LyrA-like_dom"/>
</dbReference>
<feature type="transmembrane region" description="Helical" evidence="1">
    <location>
        <begin position="28"/>
        <end position="46"/>
    </location>
</feature>
<gene>
    <name evidence="3" type="ORF">ACFOU2_13095</name>
</gene>
<organism evidence="3 4">
    <name type="scientific">Bacillus songklensis</name>
    <dbReference type="NCBI Taxonomy" id="1069116"/>
    <lineage>
        <taxon>Bacteria</taxon>
        <taxon>Bacillati</taxon>
        <taxon>Bacillota</taxon>
        <taxon>Bacilli</taxon>
        <taxon>Bacillales</taxon>
        <taxon>Bacillaceae</taxon>
        <taxon>Bacillus</taxon>
    </lineage>
</organism>
<keyword evidence="3" id="KW-0378">Hydrolase</keyword>
<proteinExistence type="predicted"/>
<feature type="transmembrane region" description="Helical" evidence="1">
    <location>
        <begin position="7"/>
        <end position="22"/>
    </location>
</feature>
<dbReference type="EMBL" id="JBHRZT010000052">
    <property type="protein sequence ID" value="MFC3884385.1"/>
    <property type="molecule type" value="Genomic_DNA"/>
</dbReference>